<dbReference type="Gene3D" id="3.40.50.300">
    <property type="entry name" value="P-loop containing nucleotide triphosphate hydrolases"/>
    <property type="match status" value="1"/>
</dbReference>
<dbReference type="GO" id="GO:0003887">
    <property type="term" value="F:DNA-directed DNA polymerase activity"/>
    <property type="evidence" value="ECO:0007669"/>
    <property type="project" value="InterPro"/>
</dbReference>
<proteinExistence type="predicted"/>
<dbReference type="GO" id="GO:0003677">
    <property type="term" value="F:DNA binding"/>
    <property type="evidence" value="ECO:0007669"/>
    <property type="project" value="InterPro"/>
</dbReference>
<comment type="caution">
    <text evidence="1">The sequence shown here is derived from an EMBL/GenBank/DDBJ whole genome shotgun (WGS) entry which is preliminary data.</text>
</comment>
<dbReference type="GO" id="GO:0008408">
    <property type="term" value="F:3'-5' exonuclease activity"/>
    <property type="evidence" value="ECO:0007669"/>
    <property type="project" value="InterPro"/>
</dbReference>
<gene>
    <name evidence="1" type="ORF">APZ18_15170</name>
</gene>
<organism evidence="1 2">
    <name type="scientific">Butyribacter intestini</name>
    <dbReference type="NCBI Taxonomy" id="1703332"/>
    <lineage>
        <taxon>Bacteria</taxon>
        <taxon>Bacillati</taxon>
        <taxon>Bacillota</taxon>
        <taxon>Clostridia</taxon>
        <taxon>Lachnospirales</taxon>
        <taxon>Lachnospiraceae</taxon>
        <taxon>Butyribacter</taxon>
    </lineage>
</organism>
<accession>A0AAW3JM02</accession>
<dbReference type="PANTHER" id="PTHR11669">
    <property type="entry name" value="REPLICATION FACTOR C / DNA POLYMERASE III GAMMA-TAU SUBUNIT"/>
    <property type="match status" value="1"/>
</dbReference>
<dbReference type="GO" id="GO:0006261">
    <property type="term" value="P:DNA-templated DNA replication"/>
    <property type="evidence" value="ECO:0007669"/>
    <property type="project" value="TreeGrafter"/>
</dbReference>
<protein>
    <submittedName>
        <fullName evidence="1">DNA polymerase III subunit delta</fullName>
    </submittedName>
</protein>
<dbReference type="InterPro" id="IPR050238">
    <property type="entry name" value="DNA_Rep/Repair_Clamp_Loader"/>
</dbReference>
<dbReference type="PANTHER" id="PTHR11669:SF8">
    <property type="entry name" value="DNA POLYMERASE III SUBUNIT DELTA"/>
    <property type="match status" value="1"/>
</dbReference>
<dbReference type="Pfam" id="PF13177">
    <property type="entry name" value="DNA_pol3_delta2"/>
    <property type="match status" value="1"/>
</dbReference>
<dbReference type="AlphaFoldDB" id="A0AAW3JM02"/>
<dbReference type="SUPFAM" id="SSF48019">
    <property type="entry name" value="post-AAA+ oligomerization domain-like"/>
    <property type="match status" value="1"/>
</dbReference>
<dbReference type="EMBL" id="LLKB01000008">
    <property type="protein sequence ID" value="KQC84028.1"/>
    <property type="molecule type" value="Genomic_DNA"/>
</dbReference>
<reference evidence="1 2" key="1">
    <citation type="submission" date="2015-10" db="EMBL/GenBank/DDBJ databases">
        <title>Butyribacter intestini gen. nov., sp. nov., a butyric acid-producing bacterium of the family Lachnospiraceae isolated from the human faeces.</title>
        <authorList>
            <person name="Zou Y."/>
            <person name="Xue W."/>
            <person name="Luo G."/>
            <person name="Lv M."/>
        </authorList>
    </citation>
    <scope>NUCLEOTIDE SEQUENCE [LARGE SCALE GENOMIC DNA]</scope>
    <source>
        <strain evidence="1 2">TF01-11</strain>
    </source>
</reference>
<dbReference type="NCBIfam" id="TIGR00678">
    <property type="entry name" value="holB"/>
    <property type="match status" value="1"/>
</dbReference>
<evidence type="ECO:0000313" key="1">
    <source>
        <dbReference type="EMBL" id="KQC84028.1"/>
    </source>
</evidence>
<keyword evidence="2" id="KW-1185">Reference proteome</keyword>
<dbReference type="InterPro" id="IPR008921">
    <property type="entry name" value="DNA_pol3_clamp-load_cplx_C"/>
</dbReference>
<sequence length="329" mass="37200">MANFKDIIGQESIKKHLQTAIKTGNLSHAYIINGEYGSGRQTIASALAKTIQCQSKTDDTDACGVCTSCKQAESHNHPDIKYITHDKTSISVNDIREQLNNDISIKPYSSEYKIYIIPDANKMTEQAQNALLKTIEEPPVYAIIILLTENCDSLLPTIRSRCVTLTMNPVEKDKICTYLENKFQLEPEQAQIAANYCQGNIGKAIRFASSSDFIEMKNQVLKLLKNLDSMDIASIIDTIKEFSTHKNDINDYLDLMLLWYRDVLMFKVTKDANLLLYSDEYSAISEQATKRDYENIENIIAAIDKAKVRLKANVNFDVTIELMILAMKD</sequence>
<dbReference type="InterPro" id="IPR027417">
    <property type="entry name" value="P-loop_NTPase"/>
</dbReference>
<evidence type="ECO:0000313" key="2">
    <source>
        <dbReference type="Proteomes" id="UP000050833"/>
    </source>
</evidence>
<dbReference type="InterPro" id="IPR004622">
    <property type="entry name" value="DNA_pol_HolB"/>
</dbReference>
<dbReference type="RefSeq" id="WP_022015479.1">
    <property type="nucleotide sequence ID" value="NZ_DBGBRS010000032.1"/>
</dbReference>
<name>A0AAW3JM02_9FIRM</name>
<dbReference type="SUPFAM" id="SSF52540">
    <property type="entry name" value="P-loop containing nucleoside triphosphate hydrolases"/>
    <property type="match status" value="1"/>
</dbReference>
<dbReference type="Proteomes" id="UP000050833">
    <property type="component" value="Unassembled WGS sequence"/>
</dbReference>